<evidence type="ECO:0000313" key="9">
    <source>
        <dbReference type="EMBL" id="KAF0707878.1"/>
    </source>
</evidence>
<dbReference type="Pfam" id="PF13359">
    <property type="entry name" value="DDE_Tnp_4"/>
    <property type="match status" value="1"/>
</dbReference>
<keyword evidence="5" id="KW-0479">Metal-binding</keyword>
<reference evidence="9 10" key="1">
    <citation type="submission" date="2019-06" db="EMBL/GenBank/DDBJ databases">
        <title>Genomics analysis of Aphanomyces spp. identifies a new class of oomycete effector associated with host adaptation.</title>
        <authorList>
            <person name="Gaulin E."/>
        </authorList>
    </citation>
    <scope>NUCLEOTIDE SEQUENCE [LARGE SCALE GENOMIC DNA]</scope>
    <source>
        <strain evidence="9 10">E</strain>
    </source>
</reference>
<keyword evidence="7" id="KW-0539">Nucleus</keyword>
<keyword evidence="4" id="KW-0540">Nuclease</keyword>
<dbReference type="InterPro" id="IPR027806">
    <property type="entry name" value="HARBI1_dom"/>
</dbReference>
<comment type="similarity">
    <text evidence="3">Belongs to the HARBI1 family.</text>
</comment>
<sequence length="270" mass="30740">MVSRAKGIGSGTVHVYTQRVIHAFVSLSQSEIMWPNSSERSQLAMYNAERYGFRNCILSTDGTHVVLYRKPALHGEVYYSRKKEYSMNVLLTFDFRRQIRHVVAGWPGSVHDSTVWASSAPFLRPRSFFDPNQYQAGDSGFALGANMLTPYRLPAAHQDGNDTFNTGHASLRVVCEHGNGLLKGRWSSLALLPVDIRRAQDVKFVCDWILACCVLHNIVNRLRNGDDDVQMYYEKPRPKKFTNCLTEDSYVEWRENIKAELLVFLGLTSQ</sequence>
<comment type="cofactor">
    <cofactor evidence="1">
        <name>a divalent metal cation</name>
        <dbReference type="ChEBI" id="CHEBI:60240"/>
    </cofactor>
</comment>
<evidence type="ECO:0000256" key="3">
    <source>
        <dbReference type="ARBA" id="ARBA00006958"/>
    </source>
</evidence>
<feature type="domain" description="DDE Tnp4" evidence="8">
    <location>
        <begin position="61"/>
        <end position="217"/>
    </location>
</feature>
<dbReference type="PANTHER" id="PTHR22930:SF85">
    <property type="entry name" value="GH03217P-RELATED"/>
    <property type="match status" value="1"/>
</dbReference>
<dbReference type="InterPro" id="IPR045249">
    <property type="entry name" value="HARBI1-like"/>
</dbReference>
<name>A0A6A4ZBE1_APHAT</name>
<accession>A0A6A4ZBE1</accession>
<comment type="subcellular location">
    <subcellularLocation>
        <location evidence="2">Nucleus</location>
    </subcellularLocation>
</comment>
<evidence type="ECO:0000256" key="7">
    <source>
        <dbReference type="ARBA" id="ARBA00023242"/>
    </source>
</evidence>
<dbReference type="GO" id="GO:0004518">
    <property type="term" value="F:nuclease activity"/>
    <property type="evidence" value="ECO:0007669"/>
    <property type="project" value="UniProtKB-KW"/>
</dbReference>
<dbReference type="AlphaFoldDB" id="A0A6A4ZBE1"/>
<dbReference type="PANTHER" id="PTHR22930">
    <property type="match status" value="1"/>
</dbReference>
<comment type="caution">
    <text evidence="9">The sequence shown here is derived from an EMBL/GenBank/DDBJ whole genome shotgun (WGS) entry which is preliminary data.</text>
</comment>
<evidence type="ECO:0000259" key="8">
    <source>
        <dbReference type="Pfam" id="PF13359"/>
    </source>
</evidence>
<evidence type="ECO:0000313" key="10">
    <source>
        <dbReference type="Proteomes" id="UP000469452"/>
    </source>
</evidence>
<gene>
    <name evidence="9" type="ORF">AaE_013431</name>
</gene>
<organism evidence="9 10">
    <name type="scientific">Aphanomyces astaci</name>
    <name type="common">Crayfish plague agent</name>
    <dbReference type="NCBI Taxonomy" id="112090"/>
    <lineage>
        <taxon>Eukaryota</taxon>
        <taxon>Sar</taxon>
        <taxon>Stramenopiles</taxon>
        <taxon>Oomycota</taxon>
        <taxon>Saprolegniomycetes</taxon>
        <taxon>Saprolegniales</taxon>
        <taxon>Verrucalvaceae</taxon>
        <taxon>Aphanomyces</taxon>
    </lineage>
</organism>
<evidence type="ECO:0000256" key="4">
    <source>
        <dbReference type="ARBA" id="ARBA00022722"/>
    </source>
</evidence>
<evidence type="ECO:0000256" key="6">
    <source>
        <dbReference type="ARBA" id="ARBA00022801"/>
    </source>
</evidence>
<dbReference type="Proteomes" id="UP000469452">
    <property type="component" value="Unassembled WGS sequence"/>
</dbReference>
<dbReference type="GO" id="GO:0016787">
    <property type="term" value="F:hydrolase activity"/>
    <property type="evidence" value="ECO:0007669"/>
    <property type="project" value="UniProtKB-KW"/>
</dbReference>
<protein>
    <recommendedName>
        <fullName evidence="8">DDE Tnp4 domain-containing protein</fullName>
    </recommendedName>
</protein>
<evidence type="ECO:0000256" key="5">
    <source>
        <dbReference type="ARBA" id="ARBA00022723"/>
    </source>
</evidence>
<keyword evidence="6" id="KW-0378">Hydrolase</keyword>
<evidence type="ECO:0000256" key="2">
    <source>
        <dbReference type="ARBA" id="ARBA00004123"/>
    </source>
</evidence>
<dbReference type="VEuPathDB" id="FungiDB:H257_07766"/>
<dbReference type="GO" id="GO:0005634">
    <property type="term" value="C:nucleus"/>
    <property type="evidence" value="ECO:0007669"/>
    <property type="project" value="UniProtKB-SubCell"/>
</dbReference>
<dbReference type="GO" id="GO:0046872">
    <property type="term" value="F:metal ion binding"/>
    <property type="evidence" value="ECO:0007669"/>
    <property type="project" value="UniProtKB-KW"/>
</dbReference>
<proteinExistence type="inferred from homology"/>
<evidence type="ECO:0000256" key="1">
    <source>
        <dbReference type="ARBA" id="ARBA00001968"/>
    </source>
</evidence>
<dbReference type="EMBL" id="VJMI01019229">
    <property type="protein sequence ID" value="KAF0707878.1"/>
    <property type="molecule type" value="Genomic_DNA"/>
</dbReference>